<dbReference type="RefSeq" id="WP_015185070.1">
    <property type="nucleotide sequence ID" value="NC_019738.1"/>
</dbReference>
<keyword evidence="1" id="KW-0802">TPR repeat</keyword>
<dbReference type="InterPro" id="IPR011990">
    <property type="entry name" value="TPR-like_helical_dom_sf"/>
</dbReference>
<dbReference type="InterPro" id="IPR024983">
    <property type="entry name" value="CHAT_dom"/>
</dbReference>
<dbReference type="Pfam" id="PF13176">
    <property type="entry name" value="TPR_7"/>
    <property type="match status" value="1"/>
</dbReference>
<dbReference type="STRING" id="1173027.Mic7113_5288"/>
<dbReference type="Pfam" id="PF00515">
    <property type="entry name" value="TPR_1"/>
    <property type="match status" value="1"/>
</dbReference>
<feature type="repeat" description="TPR" evidence="1">
    <location>
        <begin position="263"/>
        <end position="296"/>
    </location>
</feature>
<dbReference type="InterPro" id="IPR019734">
    <property type="entry name" value="TPR_rpt"/>
</dbReference>
<evidence type="ECO:0000313" key="4">
    <source>
        <dbReference type="Proteomes" id="UP000010471"/>
    </source>
</evidence>
<dbReference type="PROSITE" id="PS50005">
    <property type="entry name" value="TPR"/>
    <property type="match status" value="6"/>
</dbReference>
<dbReference type="Pfam" id="PF13424">
    <property type="entry name" value="TPR_12"/>
    <property type="match status" value="3"/>
</dbReference>
<dbReference type="PANTHER" id="PTHR10098">
    <property type="entry name" value="RAPSYN-RELATED"/>
    <property type="match status" value="1"/>
</dbReference>
<feature type="domain" description="CHAT" evidence="2">
    <location>
        <begin position="649"/>
        <end position="949"/>
    </location>
</feature>
<dbReference type="SMART" id="SM00028">
    <property type="entry name" value="TPR"/>
    <property type="match status" value="9"/>
</dbReference>
<dbReference type="OrthoDB" id="437421at2"/>
<dbReference type="Proteomes" id="UP000010471">
    <property type="component" value="Chromosome"/>
</dbReference>
<dbReference type="eggNOG" id="COG4995">
    <property type="taxonomic scope" value="Bacteria"/>
</dbReference>
<dbReference type="Pfam" id="PF12770">
    <property type="entry name" value="CHAT"/>
    <property type="match status" value="1"/>
</dbReference>
<dbReference type="PANTHER" id="PTHR10098:SF108">
    <property type="entry name" value="TETRATRICOPEPTIDE REPEAT PROTEIN 28"/>
    <property type="match status" value="1"/>
</dbReference>
<evidence type="ECO:0000259" key="2">
    <source>
        <dbReference type="Pfam" id="PF12770"/>
    </source>
</evidence>
<organism evidence="3 4">
    <name type="scientific">Allocoleopsis franciscana PCC 7113</name>
    <dbReference type="NCBI Taxonomy" id="1173027"/>
    <lineage>
        <taxon>Bacteria</taxon>
        <taxon>Bacillati</taxon>
        <taxon>Cyanobacteriota</taxon>
        <taxon>Cyanophyceae</taxon>
        <taxon>Coleofasciculales</taxon>
        <taxon>Coleofasciculaceae</taxon>
        <taxon>Allocoleopsis</taxon>
        <taxon>Allocoleopsis franciscana</taxon>
    </lineage>
</organism>
<accession>K9WN04</accession>
<feature type="repeat" description="TPR" evidence="1">
    <location>
        <begin position="176"/>
        <end position="209"/>
    </location>
</feature>
<dbReference type="PROSITE" id="PS50293">
    <property type="entry name" value="TPR_REGION"/>
    <property type="match status" value="1"/>
</dbReference>
<protein>
    <recommendedName>
        <fullName evidence="2">CHAT domain-containing protein</fullName>
    </recommendedName>
</protein>
<feature type="repeat" description="TPR" evidence="1">
    <location>
        <begin position="133"/>
        <end position="166"/>
    </location>
</feature>
<dbReference type="AlphaFoldDB" id="K9WN04"/>
<feature type="repeat" description="TPR" evidence="1">
    <location>
        <begin position="347"/>
        <end position="380"/>
    </location>
</feature>
<dbReference type="PATRIC" id="fig|1173027.3.peg.5860"/>
<name>K9WN04_9CYAN</name>
<evidence type="ECO:0000313" key="3">
    <source>
        <dbReference type="EMBL" id="AFZ20937.1"/>
    </source>
</evidence>
<keyword evidence="4" id="KW-1185">Reference proteome</keyword>
<sequence length="951" mass="107253">MHLRLGNLNLATATLLLSLTSPLLPLGNIELFTAPAQTTQDRKAVADQLLQEGERLNVNDNHEEALAKFEQALLIYQEIGDKAGVGVTLHNIGYVYYSKQEYPQSLAYFQQALSIQQELGNVVWEEINLKMIRRIYDDQGTQLFERSQYREALEKFQQVLVIQKQLRELGKPELEAVTLNKIALTYTYLGEYELALESYQKALVADDELRFLEDEWVILINMGELYQKLGQYELALKSYQEALELAKTPQADLDSSGNIGLEVRSLNAIGAIHYRLGQYELALDFHEKALALLKTIEKKTDTKALGASTLNGMGLVYLKIEKPESALEFLQQAFALIKPLGNKPSEWAILNNIGKAYYELGNYESAWDLYQQALVIAQEIGNQEGVGHALKNIGYLLEKQNQPELAIVFFKQSVNAREALRNNIKGLPSEFQQSYTETIAEDYRHLADLLLQQNRILEAQRVLDLLKVQELEDYLRDVRGSDNTAQGVAERPPERQIREGSEAIMNQAIALGKELAQIESIPISDRTQTQKQRILELRKIEQEITQQFNEFIVSPQVKEWVTQLKQSTRGQTVDLDAYATTLQDNLKKLQQDAVILYPLILPERLELVLITPDTPPLRYTVPVKREEFNQAIVEFRSALTAPIHDAKVPARKLYDWLIKPLENDLVQAKTKTIIYAPDGQLRYIPLAALHDGNQWLVQRFRINNITAVSLTELNTKPPSQLQVLAAAFTQGNYSFNVGNERFNFSGLPYAGREVESLGQTVPNTTKLLDQQFNRDTVLQMNDYSIVHLATHAAFVAGQPEESFILFGNGDRVTLRDVKKWRLPNVDLVVLSACETGLGDKLGDGKEILGFGYQMQQTSARAAIASLWKVSDGGTQALMDAFYAALQNDKMTKAEALRQSQIALITGDYQALGEQRGLGVAQRIKNNLPSQVSDRLSHPYYWAPFILIGNGL</sequence>
<reference evidence="3 4" key="1">
    <citation type="submission" date="2012-06" db="EMBL/GenBank/DDBJ databases">
        <title>Finished chromosome of genome of Microcoleus sp. PCC 7113.</title>
        <authorList>
            <consortium name="US DOE Joint Genome Institute"/>
            <person name="Gugger M."/>
            <person name="Coursin T."/>
            <person name="Rippka R."/>
            <person name="Tandeau De Marsac N."/>
            <person name="Huntemann M."/>
            <person name="Wei C.-L."/>
            <person name="Han J."/>
            <person name="Detter J.C."/>
            <person name="Han C."/>
            <person name="Tapia R."/>
            <person name="Chen A."/>
            <person name="Kyrpides N."/>
            <person name="Mavromatis K."/>
            <person name="Markowitz V."/>
            <person name="Szeto E."/>
            <person name="Ivanova N."/>
            <person name="Pagani I."/>
            <person name="Pati A."/>
            <person name="Goodwin L."/>
            <person name="Nordberg H.P."/>
            <person name="Cantor M.N."/>
            <person name="Hua S.X."/>
            <person name="Woyke T."/>
            <person name="Kerfeld C.A."/>
        </authorList>
    </citation>
    <scope>NUCLEOTIDE SEQUENCE [LARGE SCALE GENOMIC DNA]</scope>
    <source>
        <strain evidence="3 4">PCC 7113</strain>
    </source>
</reference>
<dbReference type="EMBL" id="CP003630">
    <property type="protein sequence ID" value="AFZ20937.1"/>
    <property type="molecule type" value="Genomic_DNA"/>
</dbReference>
<dbReference type="eggNOG" id="COG0457">
    <property type="taxonomic scope" value="Bacteria"/>
</dbReference>
<feature type="repeat" description="TPR" evidence="1">
    <location>
        <begin position="216"/>
        <end position="249"/>
    </location>
</feature>
<gene>
    <name evidence="3" type="ORF">Mic7113_5288</name>
</gene>
<proteinExistence type="predicted"/>
<dbReference type="Gene3D" id="1.25.40.10">
    <property type="entry name" value="Tetratricopeptide repeat domain"/>
    <property type="match status" value="3"/>
</dbReference>
<dbReference type="HOGENOM" id="CLU_002404_0_0_3"/>
<dbReference type="SUPFAM" id="SSF48452">
    <property type="entry name" value="TPR-like"/>
    <property type="match status" value="3"/>
</dbReference>
<feature type="repeat" description="TPR" evidence="1">
    <location>
        <begin position="86"/>
        <end position="119"/>
    </location>
</feature>
<dbReference type="KEGG" id="mic:Mic7113_5288"/>
<evidence type="ECO:0000256" key="1">
    <source>
        <dbReference type="PROSITE-ProRule" id="PRU00339"/>
    </source>
</evidence>